<accession>A0ABD1GNS2</accession>
<evidence type="ECO:0000313" key="2">
    <source>
        <dbReference type="Proteomes" id="UP001567538"/>
    </source>
</evidence>
<name>A0ABD1GNS2_SALDI</name>
<dbReference type="Proteomes" id="UP001567538">
    <property type="component" value="Unassembled WGS sequence"/>
</dbReference>
<comment type="caution">
    <text evidence="1">The sequence shown here is derived from an EMBL/GenBank/DDBJ whole genome shotgun (WGS) entry which is preliminary data.</text>
</comment>
<gene>
    <name evidence="1" type="ORF">AAHA92_22466</name>
</gene>
<protein>
    <recommendedName>
        <fullName evidence="3">Transposase IS204/IS1001/IS1096/IS1165 zinc-finger domain-containing protein</fullName>
    </recommendedName>
</protein>
<sequence length="100" mass="11736">MTIENHIFRLHSRNRLHKDLGGLKMENFNPYTHVKFKIHLFLQLSCEHCGMESIEAEKPLGKQNTCESLLQQLLMLEFNSPISNRLLKRRLILRGYQGTS</sequence>
<organism evidence="1 2">
    <name type="scientific">Salvia divinorum</name>
    <name type="common">Maria pastora</name>
    <name type="synonym">Diviner's sage</name>
    <dbReference type="NCBI Taxonomy" id="28513"/>
    <lineage>
        <taxon>Eukaryota</taxon>
        <taxon>Viridiplantae</taxon>
        <taxon>Streptophyta</taxon>
        <taxon>Embryophyta</taxon>
        <taxon>Tracheophyta</taxon>
        <taxon>Spermatophyta</taxon>
        <taxon>Magnoliopsida</taxon>
        <taxon>eudicotyledons</taxon>
        <taxon>Gunneridae</taxon>
        <taxon>Pentapetalae</taxon>
        <taxon>asterids</taxon>
        <taxon>lamiids</taxon>
        <taxon>Lamiales</taxon>
        <taxon>Lamiaceae</taxon>
        <taxon>Nepetoideae</taxon>
        <taxon>Mentheae</taxon>
        <taxon>Salviinae</taxon>
        <taxon>Salvia</taxon>
        <taxon>Salvia subgen. Calosphace</taxon>
    </lineage>
</organism>
<reference evidence="1 2" key="1">
    <citation type="submission" date="2024-06" db="EMBL/GenBank/DDBJ databases">
        <title>A chromosome level genome sequence of Diviner's sage (Salvia divinorum).</title>
        <authorList>
            <person name="Ford S.A."/>
            <person name="Ro D.-K."/>
            <person name="Ness R.W."/>
            <person name="Phillips M.A."/>
        </authorList>
    </citation>
    <scope>NUCLEOTIDE SEQUENCE [LARGE SCALE GENOMIC DNA]</scope>
    <source>
        <strain evidence="1">SAF-2024a</strain>
        <tissue evidence="1">Leaf</tissue>
    </source>
</reference>
<evidence type="ECO:0000313" key="1">
    <source>
        <dbReference type="EMBL" id="KAL1545781.1"/>
    </source>
</evidence>
<dbReference type="EMBL" id="JBEAFC010000008">
    <property type="protein sequence ID" value="KAL1545781.1"/>
    <property type="molecule type" value="Genomic_DNA"/>
</dbReference>
<evidence type="ECO:0008006" key="3">
    <source>
        <dbReference type="Google" id="ProtNLM"/>
    </source>
</evidence>
<dbReference type="AlphaFoldDB" id="A0ABD1GNS2"/>
<keyword evidence="2" id="KW-1185">Reference proteome</keyword>
<proteinExistence type="predicted"/>